<dbReference type="AlphaFoldDB" id="A0A073J666"/>
<sequence length="96" mass="10888">MGYPTKIATCCYCGTRAALVLDRARHELTCAQCGAPLHNLKMLPVPEREKERVQAARMPQPKAAKPAKPRKIKRKKSFRLKNLVEDVFDIVEDILD</sequence>
<name>A0A073J666_9RHOB</name>
<organism evidence="2 3">
    <name type="scientific">Pseudosulfitobacter pseudonitzschiae</name>
    <dbReference type="NCBI Taxonomy" id="1402135"/>
    <lineage>
        <taxon>Bacteria</taxon>
        <taxon>Pseudomonadati</taxon>
        <taxon>Pseudomonadota</taxon>
        <taxon>Alphaproteobacteria</taxon>
        <taxon>Rhodobacterales</taxon>
        <taxon>Roseobacteraceae</taxon>
        <taxon>Pseudosulfitobacter</taxon>
    </lineage>
</organism>
<keyword evidence="3" id="KW-1185">Reference proteome</keyword>
<proteinExistence type="predicted"/>
<dbReference type="OrthoDB" id="7868311at2"/>
<comment type="caution">
    <text evidence="2">The sequence shown here is derived from an EMBL/GenBank/DDBJ whole genome shotgun (WGS) entry which is preliminary data.</text>
</comment>
<feature type="compositionally biased region" description="Low complexity" evidence="1">
    <location>
        <begin position="55"/>
        <end position="64"/>
    </location>
</feature>
<feature type="region of interest" description="Disordered" evidence="1">
    <location>
        <begin position="54"/>
        <end position="73"/>
    </location>
</feature>
<accession>A0A073J666</accession>
<evidence type="ECO:0000313" key="3">
    <source>
        <dbReference type="Proteomes" id="UP000027746"/>
    </source>
</evidence>
<dbReference type="GeneID" id="68870654"/>
<dbReference type="EMBL" id="JAMD01000001">
    <property type="protein sequence ID" value="KEJ98103.1"/>
    <property type="molecule type" value="Genomic_DNA"/>
</dbReference>
<reference evidence="2 3" key="1">
    <citation type="submission" date="2014-01" db="EMBL/GenBank/DDBJ databases">
        <title>Sulfitobacter sp. H3 (MCCC 1A00686) Genome Sequencing.</title>
        <authorList>
            <person name="Lai Q."/>
            <person name="Hong Z."/>
        </authorList>
    </citation>
    <scope>NUCLEOTIDE SEQUENCE [LARGE SCALE GENOMIC DNA]</scope>
    <source>
        <strain evidence="2 3">H3</strain>
    </source>
</reference>
<gene>
    <name evidence="2" type="ORF">SUH3_03665</name>
</gene>
<evidence type="ECO:0000313" key="2">
    <source>
        <dbReference type="EMBL" id="KEJ98103.1"/>
    </source>
</evidence>
<protein>
    <submittedName>
        <fullName evidence="2">Uncharacterized protein</fullName>
    </submittedName>
</protein>
<dbReference type="Proteomes" id="UP000027746">
    <property type="component" value="Unassembled WGS sequence"/>
</dbReference>
<evidence type="ECO:0000256" key="1">
    <source>
        <dbReference type="SAM" id="MobiDB-lite"/>
    </source>
</evidence>
<dbReference type="RefSeq" id="WP_037921517.1">
    <property type="nucleotide sequence ID" value="NZ_CP054599.1"/>
</dbReference>